<accession>A0A3S5B6Q9</accession>
<dbReference type="CDD" id="cd14007">
    <property type="entry name" value="STKc_Aurora"/>
    <property type="match status" value="1"/>
</dbReference>
<evidence type="ECO:0000256" key="8">
    <source>
        <dbReference type="PIRSR" id="PIRSR630616-1"/>
    </source>
</evidence>
<evidence type="ECO:0000256" key="2">
    <source>
        <dbReference type="ARBA" id="ARBA00022679"/>
    </source>
</evidence>
<comment type="catalytic activity">
    <reaction evidence="6 11">
        <text>L-threonyl-[protein] + ATP = O-phospho-L-threonyl-[protein] + ADP + H(+)</text>
        <dbReference type="Rhea" id="RHEA:46608"/>
        <dbReference type="Rhea" id="RHEA-COMP:11060"/>
        <dbReference type="Rhea" id="RHEA-COMP:11605"/>
        <dbReference type="ChEBI" id="CHEBI:15378"/>
        <dbReference type="ChEBI" id="CHEBI:30013"/>
        <dbReference type="ChEBI" id="CHEBI:30616"/>
        <dbReference type="ChEBI" id="CHEBI:61977"/>
        <dbReference type="ChEBI" id="CHEBI:456216"/>
        <dbReference type="EC" id="2.7.11.1"/>
    </reaction>
</comment>
<feature type="binding site" evidence="9">
    <location>
        <position position="184"/>
    </location>
    <ligand>
        <name>ATP</name>
        <dbReference type="ChEBI" id="CHEBI:30616"/>
    </ligand>
</feature>
<evidence type="ECO:0000313" key="14">
    <source>
        <dbReference type="Proteomes" id="UP000784294"/>
    </source>
</evidence>
<evidence type="ECO:0000256" key="1">
    <source>
        <dbReference type="ARBA" id="ARBA00022527"/>
    </source>
</evidence>
<comment type="caution">
    <text evidence="13">The sequence shown here is derived from an EMBL/GenBank/DDBJ whole genome shotgun (WGS) entry which is preliminary data.</text>
</comment>
<dbReference type="GO" id="GO:0004674">
    <property type="term" value="F:protein serine/threonine kinase activity"/>
    <property type="evidence" value="ECO:0007669"/>
    <property type="project" value="UniProtKB-KW"/>
</dbReference>
<dbReference type="FunFam" id="3.30.200.20:FF:000042">
    <property type="entry name" value="Aurora kinase A"/>
    <property type="match status" value="1"/>
</dbReference>
<dbReference type="InterPro" id="IPR000719">
    <property type="entry name" value="Prot_kinase_dom"/>
</dbReference>
<dbReference type="PROSITE" id="PS00108">
    <property type="entry name" value="PROTEIN_KINASE_ST"/>
    <property type="match status" value="1"/>
</dbReference>
<evidence type="ECO:0000256" key="7">
    <source>
        <dbReference type="ARBA" id="ARBA00048679"/>
    </source>
</evidence>
<keyword evidence="1 11" id="KW-0723">Serine/threonine-protein kinase</keyword>
<dbReference type="InterPro" id="IPR030616">
    <property type="entry name" value="Aur-like"/>
</dbReference>
<dbReference type="EMBL" id="CAAALY010256768">
    <property type="protein sequence ID" value="VEL38058.1"/>
    <property type="molecule type" value="Genomic_DNA"/>
</dbReference>
<dbReference type="AlphaFoldDB" id="A0A3S5B6Q9"/>
<dbReference type="SMART" id="SM00220">
    <property type="entry name" value="S_TKc"/>
    <property type="match status" value="1"/>
</dbReference>
<keyword evidence="2 11" id="KW-0808">Transferase</keyword>
<feature type="domain" description="Protein kinase" evidence="12">
    <location>
        <begin position="43"/>
        <end position="293"/>
    </location>
</feature>
<dbReference type="PROSITE" id="PS50011">
    <property type="entry name" value="PROTEIN_KINASE_DOM"/>
    <property type="match status" value="1"/>
</dbReference>
<comment type="similarity">
    <text evidence="11">Belongs to the protein kinase superfamily. Ser/Thr protein kinase family. Aurora subfamily.</text>
</comment>
<dbReference type="PANTHER" id="PTHR24350">
    <property type="entry name" value="SERINE/THREONINE-PROTEIN KINASE IAL-RELATED"/>
    <property type="match status" value="1"/>
</dbReference>
<evidence type="ECO:0000256" key="3">
    <source>
        <dbReference type="ARBA" id="ARBA00022741"/>
    </source>
</evidence>
<dbReference type="InterPro" id="IPR011009">
    <property type="entry name" value="Kinase-like_dom_sf"/>
</dbReference>
<evidence type="ECO:0000256" key="9">
    <source>
        <dbReference type="PIRSR" id="PIRSR630616-2"/>
    </source>
</evidence>
<name>A0A3S5B6Q9_9PLAT</name>
<evidence type="ECO:0000256" key="4">
    <source>
        <dbReference type="ARBA" id="ARBA00022777"/>
    </source>
</evidence>
<dbReference type="InterPro" id="IPR008271">
    <property type="entry name" value="Ser/Thr_kinase_AS"/>
</dbReference>
<gene>
    <name evidence="13" type="ORF">PXEA_LOCUS31498</name>
</gene>
<feature type="binding site" evidence="9">
    <location>
        <position position="72"/>
    </location>
    <ligand>
        <name>ATP</name>
        <dbReference type="ChEBI" id="CHEBI:30616"/>
    </ligand>
</feature>
<evidence type="ECO:0000256" key="11">
    <source>
        <dbReference type="RuleBase" id="RU367134"/>
    </source>
</evidence>
<evidence type="ECO:0000256" key="5">
    <source>
        <dbReference type="ARBA" id="ARBA00022840"/>
    </source>
</evidence>
<sequence>MLRVSPRSPLHRPHKHWLLPGGVSSKFESNTLPRPRKWCLNDFDIGKTLGKGAYGAVYLAREKESRYILSLKILFKAQIKHQELENQLQREIEIQSHLIHPNIVKLFGYFYDDKRVYLILEYVPKGELSKELLKYLYFSESRAATYTYQLAHALSYCHQNEIIHRDVKPDNIMIAARGQIKLTDFGCSVHTPSSKRKTYCGTLDYWPPEMASDMSHNDKVDVWSLGILTFEMLTGKTPFSGRTALETLQRIKSADIIYPASLSHSSLEFIKLLLSRSPSDRIAMSNVTQQSWLQEHAELSLVQCSAALRDWDSFKHLQPFPKVKSAYDERDIFPGGTNQCYGNHNEADGDLGCISLDLTLRSTNNQMSP</sequence>
<comment type="catalytic activity">
    <reaction evidence="7 11">
        <text>L-seryl-[protein] + ATP = O-phospho-L-seryl-[protein] + ADP + H(+)</text>
        <dbReference type="Rhea" id="RHEA:17989"/>
        <dbReference type="Rhea" id="RHEA-COMP:9863"/>
        <dbReference type="Rhea" id="RHEA-COMP:11604"/>
        <dbReference type="ChEBI" id="CHEBI:15378"/>
        <dbReference type="ChEBI" id="CHEBI:29999"/>
        <dbReference type="ChEBI" id="CHEBI:30616"/>
        <dbReference type="ChEBI" id="CHEBI:83421"/>
        <dbReference type="ChEBI" id="CHEBI:456216"/>
        <dbReference type="EC" id="2.7.11.1"/>
    </reaction>
</comment>
<reference evidence="13" key="1">
    <citation type="submission" date="2018-11" db="EMBL/GenBank/DDBJ databases">
        <authorList>
            <consortium name="Pathogen Informatics"/>
        </authorList>
    </citation>
    <scope>NUCLEOTIDE SEQUENCE</scope>
</reference>
<dbReference type="FunFam" id="1.10.510.10:FF:000235">
    <property type="entry name" value="Serine/threonine-protein kinase ark1"/>
    <property type="match status" value="1"/>
</dbReference>
<evidence type="ECO:0000256" key="6">
    <source>
        <dbReference type="ARBA" id="ARBA00047899"/>
    </source>
</evidence>
<dbReference type="Gene3D" id="3.30.200.20">
    <property type="entry name" value="Phosphorylase Kinase, domain 1"/>
    <property type="match status" value="1"/>
</dbReference>
<keyword evidence="4 11" id="KW-0418">Kinase</keyword>
<keyword evidence="3 9" id="KW-0547">Nucleotide-binding</keyword>
<keyword evidence="5 9" id="KW-0067">ATP-binding</keyword>
<dbReference type="GO" id="GO:0005524">
    <property type="term" value="F:ATP binding"/>
    <property type="evidence" value="ECO:0007669"/>
    <property type="project" value="UniProtKB-UniRule"/>
</dbReference>
<evidence type="ECO:0000313" key="13">
    <source>
        <dbReference type="EMBL" id="VEL38058.1"/>
    </source>
</evidence>
<dbReference type="Proteomes" id="UP000784294">
    <property type="component" value="Unassembled WGS sequence"/>
</dbReference>
<organism evidence="13 14">
    <name type="scientific">Protopolystoma xenopodis</name>
    <dbReference type="NCBI Taxonomy" id="117903"/>
    <lineage>
        <taxon>Eukaryota</taxon>
        <taxon>Metazoa</taxon>
        <taxon>Spiralia</taxon>
        <taxon>Lophotrochozoa</taxon>
        <taxon>Platyhelminthes</taxon>
        <taxon>Monogenea</taxon>
        <taxon>Polyopisthocotylea</taxon>
        <taxon>Polystomatidea</taxon>
        <taxon>Polystomatidae</taxon>
        <taxon>Protopolystoma</taxon>
    </lineage>
</organism>
<dbReference type="OrthoDB" id="377346at2759"/>
<keyword evidence="14" id="KW-1185">Reference proteome</keyword>
<evidence type="ECO:0000256" key="10">
    <source>
        <dbReference type="PIRSR" id="PIRSR630616-3"/>
    </source>
</evidence>
<dbReference type="EC" id="2.7.11.1" evidence="11"/>
<feature type="active site" description="Proton acceptor" evidence="8">
    <location>
        <position position="166"/>
    </location>
</feature>
<dbReference type="Gene3D" id="1.10.510.10">
    <property type="entry name" value="Transferase(Phosphotransferase) domain 1"/>
    <property type="match status" value="1"/>
</dbReference>
<evidence type="ECO:0000259" key="12">
    <source>
        <dbReference type="PROSITE" id="PS50011"/>
    </source>
</evidence>
<feature type="cross-link" description="Glycyl lysine isopeptide (Lys-Gly) (interchain with G-Cter in SUMO2)" evidence="10">
    <location>
        <position position="168"/>
    </location>
</feature>
<proteinExistence type="inferred from homology"/>
<dbReference type="Pfam" id="PF00069">
    <property type="entry name" value="Pkinase"/>
    <property type="match status" value="1"/>
</dbReference>
<protein>
    <recommendedName>
        <fullName evidence="11">Aurora kinase</fullName>
        <ecNumber evidence="11">2.7.11.1</ecNumber>
    </recommendedName>
</protein>
<dbReference type="SUPFAM" id="SSF56112">
    <property type="entry name" value="Protein kinase-like (PK-like)"/>
    <property type="match status" value="1"/>
</dbReference>